<evidence type="ECO:0000313" key="3">
    <source>
        <dbReference type="Proteomes" id="UP000231516"/>
    </source>
</evidence>
<dbReference type="AlphaFoldDB" id="A0A2G5K7T9"/>
<dbReference type="SUPFAM" id="SSF101874">
    <property type="entry name" value="YceI-like"/>
    <property type="match status" value="1"/>
</dbReference>
<reference evidence="2 3" key="1">
    <citation type="submission" date="2016-08" db="EMBL/GenBank/DDBJ databases">
        <title>Draft genome of Amylibacter sp. strain 4G11.</title>
        <authorList>
            <person name="Wong S.-K."/>
            <person name="Hamasaki K."/>
            <person name="Yoshizawa S."/>
        </authorList>
    </citation>
    <scope>NUCLEOTIDE SEQUENCE [LARGE SCALE GENOMIC DNA]</scope>
    <source>
        <strain evidence="2 3">4G11</strain>
    </source>
</reference>
<evidence type="ECO:0000313" key="2">
    <source>
        <dbReference type="EMBL" id="PIB25092.1"/>
    </source>
</evidence>
<sequence>MSFAAPISYDIDKDASIVGFTYRFGPETIMGKFNDYDAELRIDFDRVKNSTVNVRLDTTKATAGFPFATQALRSKKILNVDNFPNITFQSTNITGGGNTATINGNVTVRGITKPLTLTAKLFRAVGTTADERDNLTIKITGQIDRTEFGATGYAKEVGDILRIAIDAKIQAQ</sequence>
<dbReference type="EMBL" id="MDGM01000012">
    <property type="protein sequence ID" value="PIB25092.1"/>
    <property type="molecule type" value="Genomic_DNA"/>
</dbReference>
<evidence type="ECO:0000259" key="1">
    <source>
        <dbReference type="SMART" id="SM00867"/>
    </source>
</evidence>
<dbReference type="InterPro" id="IPR007372">
    <property type="entry name" value="Lipid/polyisoprenoid-bd_YceI"/>
</dbReference>
<dbReference type="Pfam" id="PF04264">
    <property type="entry name" value="YceI"/>
    <property type="match status" value="1"/>
</dbReference>
<proteinExistence type="predicted"/>
<dbReference type="InterPro" id="IPR036761">
    <property type="entry name" value="TTHA0802/YceI-like_sf"/>
</dbReference>
<comment type="caution">
    <text evidence="2">The sequence shown here is derived from an EMBL/GenBank/DDBJ whole genome shotgun (WGS) entry which is preliminary data.</text>
</comment>
<protein>
    <recommendedName>
        <fullName evidence="1">Lipid/polyisoprenoid-binding YceI-like domain-containing protein</fullName>
    </recommendedName>
</protein>
<organism evidence="2 3">
    <name type="scientific">Paramylibacter kogurei</name>
    <dbReference type="NCBI Taxonomy" id="1889778"/>
    <lineage>
        <taxon>Bacteria</taxon>
        <taxon>Pseudomonadati</taxon>
        <taxon>Pseudomonadota</taxon>
        <taxon>Alphaproteobacteria</taxon>
        <taxon>Rhodobacterales</taxon>
        <taxon>Paracoccaceae</taxon>
        <taxon>Paramylibacter</taxon>
    </lineage>
</organism>
<name>A0A2G5K7T9_9RHOB</name>
<dbReference type="Gene3D" id="2.40.128.110">
    <property type="entry name" value="Lipid/polyisoprenoid-binding, YceI-like"/>
    <property type="match status" value="1"/>
</dbReference>
<dbReference type="SMART" id="SM00867">
    <property type="entry name" value="YceI"/>
    <property type="match status" value="1"/>
</dbReference>
<gene>
    <name evidence="2" type="ORF">BFP76_04090</name>
</gene>
<accession>A0A2G5K7T9</accession>
<dbReference type="Proteomes" id="UP000231516">
    <property type="component" value="Unassembled WGS sequence"/>
</dbReference>
<keyword evidence="3" id="KW-1185">Reference proteome</keyword>
<dbReference type="PANTHER" id="PTHR34406">
    <property type="entry name" value="PROTEIN YCEI"/>
    <property type="match status" value="1"/>
</dbReference>
<feature type="domain" description="Lipid/polyisoprenoid-binding YceI-like" evidence="1">
    <location>
        <begin position="8"/>
        <end position="172"/>
    </location>
</feature>
<dbReference type="PANTHER" id="PTHR34406:SF1">
    <property type="entry name" value="PROTEIN YCEI"/>
    <property type="match status" value="1"/>
</dbReference>